<dbReference type="EMBL" id="CAUOFW020001613">
    <property type="protein sequence ID" value="CAK9146759.1"/>
    <property type="molecule type" value="Genomic_DNA"/>
</dbReference>
<keyword evidence="2" id="KW-1185">Reference proteome</keyword>
<sequence length="348" mass="37014">MVPEAKRETGLEKKTIKGYAHRTVNNGHKVKYKSNFVITQDFEEIGGILVQNEHHKEMYLTNIVLDGFLHGTVTLPVIHGFMQSLMILTKEFSSPTRQAAGRRQRVGLLETPKRETSMREGLASLAAAPWAQVSTEKALLKGGLGAFLSYLDAVFGRSGAISGCSGVVSGQLGAVSGSWGVVSGHLDAVPSHLGTIPGGSSAFSGSWSAVLGGLGAKPGALGAIPCGSGTVLSHSGAILGSWGAILGGSWCCLGLLEQRLGLLWCYPGSFGHRPRWLGRCLGSLGHRPWVACAPPWVALVPSRVAWASSWVTWRHLGSLGCRPGLLGRHLRSLRSYLWSLGRHLRSLG</sequence>
<name>A0ABC8RP56_9AQUA</name>
<gene>
    <name evidence="1" type="ORF">ILEXP_LOCUS14627</name>
</gene>
<evidence type="ECO:0000313" key="1">
    <source>
        <dbReference type="EMBL" id="CAK9146759.1"/>
    </source>
</evidence>
<accession>A0ABC8RP56</accession>
<reference evidence="1 2" key="1">
    <citation type="submission" date="2024-02" db="EMBL/GenBank/DDBJ databases">
        <authorList>
            <person name="Vignale AGUSTIN F."/>
            <person name="Sosa J E."/>
            <person name="Modenutti C."/>
        </authorList>
    </citation>
    <scope>NUCLEOTIDE SEQUENCE [LARGE SCALE GENOMIC DNA]</scope>
</reference>
<dbReference type="Proteomes" id="UP001642360">
    <property type="component" value="Unassembled WGS sequence"/>
</dbReference>
<organism evidence="1 2">
    <name type="scientific">Ilex paraguariensis</name>
    <name type="common">yerba mate</name>
    <dbReference type="NCBI Taxonomy" id="185542"/>
    <lineage>
        <taxon>Eukaryota</taxon>
        <taxon>Viridiplantae</taxon>
        <taxon>Streptophyta</taxon>
        <taxon>Embryophyta</taxon>
        <taxon>Tracheophyta</taxon>
        <taxon>Spermatophyta</taxon>
        <taxon>Magnoliopsida</taxon>
        <taxon>eudicotyledons</taxon>
        <taxon>Gunneridae</taxon>
        <taxon>Pentapetalae</taxon>
        <taxon>asterids</taxon>
        <taxon>campanulids</taxon>
        <taxon>Aquifoliales</taxon>
        <taxon>Aquifoliaceae</taxon>
        <taxon>Ilex</taxon>
    </lineage>
</organism>
<dbReference type="Gene3D" id="2.60.60.20">
    <property type="entry name" value="PLAT/LH2 domain"/>
    <property type="match status" value="1"/>
</dbReference>
<comment type="caution">
    <text evidence="1">The sequence shown here is derived from an EMBL/GenBank/DDBJ whole genome shotgun (WGS) entry which is preliminary data.</text>
</comment>
<evidence type="ECO:0000313" key="2">
    <source>
        <dbReference type="Proteomes" id="UP001642360"/>
    </source>
</evidence>
<dbReference type="AlphaFoldDB" id="A0ABC8RP56"/>
<dbReference type="InterPro" id="IPR036392">
    <property type="entry name" value="PLAT/LH2_dom_sf"/>
</dbReference>
<dbReference type="SUPFAM" id="SSF49723">
    <property type="entry name" value="Lipase/lipooxygenase domain (PLAT/LH2 domain)"/>
    <property type="match status" value="1"/>
</dbReference>
<protein>
    <submittedName>
        <fullName evidence="1">Uncharacterized protein</fullName>
    </submittedName>
</protein>
<proteinExistence type="predicted"/>